<keyword evidence="2" id="KW-1185">Reference proteome</keyword>
<dbReference type="RefSeq" id="WP_172147149.1">
    <property type="nucleotide sequence ID" value="NZ_JAAIIJ010000034.1"/>
</dbReference>
<evidence type="ECO:0000313" key="2">
    <source>
        <dbReference type="Proteomes" id="UP000553756"/>
    </source>
</evidence>
<gene>
    <name evidence="1" type="ORF">G1C94_1432</name>
</gene>
<name>A0ABX1SY86_9BIFI</name>
<protein>
    <submittedName>
        <fullName evidence="1">Uncharacterized protein</fullName>
    </submittedName>
</protein>
<proteinExistence type="predicted"/>
<sequence length="61" mass="7149">MNERIAMTADEARKSIGVSEKIWREEFARFGHPFGNATLYLPDELEQVIRDSPQGKRERDR</sequence>
<evidence type="ECO:0000313" key="1">
    <source>
        <dbReference type="EMBL" id="NMN02810.1"/>
    </source>
</evidence>
<organism evidence="1 2">
    <name type="scientific">Bifidobacterium panos</name>
    <dbReference type="NCBI Taxonomy" id="2675321"/>
    <lineage>
        <taxon>Bacteria</taxon>
        <taxon>Bacillati</taxon>
        <taxon>Actinomycetota</taxon>
        <taxon>Actinomycetes</taxon>
        <taxon>Bifidobacteriales</taxon>
        <taxon>Bifidobacteriaceae</taxon>
        <taxon>Bifidobacterium</taxon>
    </lineage>
</organism>
<dbReference type="Proteomes" id="UP000553756">
    <property type="component" value="Unassembled WGS sequence"/>
</dbReference>
<comment type="caution">
    <text evidence="1">The sequence shown here is derived from an EMBL/GenBank/DDBJ whole genome shotgun (WGS) entry which is preliminary data.</text>
</comment>
<dbReference type="EMBL" id="JAAIIJ010000034">
    <property type="protein sequence ID" value="NMN02810.1"/>
    <property type="molecule type" value="Genomic_DNA"/>
</dbReference>
<reference evidence="1 2" key="1">
    <citation type="submission" date="2020-02" db="EMBL/GenBank/DDBJ databases">
        <title>Characterization of phylogenetic diversity of novel bifidobacterial species isolated in Czech ZOOs.</title>
        <authorList>
            <person name="Lugli G.A."/>
            <person name="Vera N.B."/>
            <person name="Ventura M."/>
        </authorList>
    </citation>
    <scope>NUCLEOTIDE SEQUENCE [LARGE SCALE GENOMIC DNA]</scope>
    <source>
        <strain evidence="1 2">DSM 109963</strain>
    </source>
</reference>
<accession>A0ABX1SY86</accession>